<sequence>MKPVPTVVPPVWRPTHLQRGLVQLPYMPLVGGHRGDPWRHLGWFTRRHRKGAAALRGLDGDGSDWSDEYDTKLTFLGPRWPSPMTMEPTSDSVEWPPPYLQTLRWKPVLHNVRISSTKPGTRHNRKPANMRLVKHVKNAKRKHAIKQSAKSTAKPVVKSIAKRKNHRRKLAAKPVSKLVAKPVTKPVPKPALKPAVRTVATLEEEPGAKFVDSTSDIPTEKSLVKQVEWVLDVPMEKPVGQPVTESSLPAPGQEAAPPVWGPEKNRPDGQASHNGVQTYGSQPPKNSQIPQVSSSAVISTFKFAGPPSYGVERLKSTSGAHPTGAAEVTYASSTTALSSASETAKNTRNPSEVTTNSPRPKKDLSDEEVMKALNLNTSGLVLEMAVFCDADCKKSFVETFGSADNLLEALKAIVAQNPLMESSDADKLLKGFSNFTALENPPDGQPGHWDVALLLTGKDMHAPKDDKNDTSVLGKAYLGGACSQGFANVVVEFGSTNPRRRPMTTFGLQTSNVAAHELAHNLGVQHDGPPTNRDCSLDQYLMGPWRTSNTTTWWSPCSLQVLTKLAQNEKLACLKQPPMASPLTAKFVSQASQCTHFKSNKEYIDEKCAAFARFKPELKPTGTKVPYSAAQPWRACAIHCGYRGDAYIAAKFFLNEQTNETGVLPDGTRCHFEKAKGAAYYCQQGQCVTLLQSLAGIQDSREAQVLELEDSDWAPDTEGRRMVEKYMEYVPGKDFPTLDVSKVPKAQGRISIDDL</sequence>
<dbReference type="GO" id="GO:0006508">
    <property type="term" value="P:proteolysis"/>
    <property type="evidence" value="ECO:0007669"/>
    <property type="project" value="UniProtKB-KW"/>
</dbReference>
<accession>A0AAQ4DAD6</accession>
<evidence type="ECO:0000256" key="3">
    <source>
        <dbReference type="ARBA" id="ARBA00022833"/>
    </source>
</evidence>
<evidence type="ECO:0000256" key="1">
    <source>
        <dbReference type="ARBA" id="ARBA00022670"/>
    </source>
</evidence>
<feature type="binding site" evidence="5">
    <location>
        <position position="526"/>
    </location>
    <ligand>
        <name>Zn(2+)</name>
        <dbReference type="ChEBI" id="CHEBI:29105"/>
        <note>catalytic</note>
    </ligand>
</feature>
<comment type="caution">
    <text evidence="8">The sequence shown here is derived from an EMBL/GenBank/DDBJ whole genome shotgun (WGS) entry which is preliminary data.</text>
</comment>
<evidence type="ECO:0000313" key="9">
    <source>
        <dbReference type="Proteomes" id="UP001321473"/>
    </source>
</evidence>
<proteinExistence type="predicted"/>
<evidence type="ECO:0000256" key="2">
    <source>
        <dbReference type="ARBA" id="ARBA00022801"/>
    </source>
</evidence>
<feature type="compositionally biased region" description="Polar residues" evidence="6">
    <location>
        <begin position="271"/>
        <end position="292"/>
    </location>
</feature>
<dbReference type="PROSITE" id="PS50215">
    <property type="entry name" value="ADAM_MEPRO"/>
    <property type="match status" value="1"/>
</dbReference>
<dbReference type="InterPro" id="IPR001590">
    <property type="entry name" value="Peptidase_M12B"/>
</dbReference>
<feature type="binding site" evidence="5">
    <location>
        <position position="520"/>
    </location>
    <ligand>
        <name>Zn(2+)</name>
        <dbReference type="ChEBI" id="CHEBI:29105"/>
        <note>catalytic</note>
    </ligand>
</feature>
<dbReference type="GO" id="GO:0004222">
    <property type="term" value="F:metalloendopeptidase activity"/>
    <property type="evidence" value="ECO:0007669"/>
    <property type="project" value="InterPro"/>
</dbReference>
<dbReference type="PANTHER" id="PTHR11905:SF159">
    <property type="entry name" value="ADAM METALLOPROTEASE"/>
    <property type="match status" value="1"/>
</dbReference>
<reference evidence="8 9" key="1">
    <citation type="journal article" date="2023" name="Arcadia Sci">
        <title>De novo assembly of a long-read Amblyomma americanum tick genome.</title>
        <authorList>
            <person name="Chou S."/>
            <person name="Poskanzer K.E."/>
            <person name="Rollins M."/>
            <person name="Thuy-Boun P.S."/>
        </authorList>
    </citation>
    <scope>NUCLEOTIDE SEQUENCE [LARGE SCALE GENOMIC DNA]</scope>
    <source>
        <strain evidence="8">F_SG_1</strain>
        <tissue evidence="8">Salivary glands</tissue>
    </source>
</reference>
<dbReference type="SUPFAM" id="SSF55486">
    <property type="entry name" value="Metalloproteases ('zincins'), catalytic domain"/>
    <property type="match status" value="1"/>
</dbReference>
<name>A0AAQ4DAD6_AMBAM</name>
<keyword evidence="1" id="KW-0645">Protease</keyword>
<feature type="compositionally biased region" description="Polar residues" evidence="6">
    <location>
        <begin position="346"/>
        <end position="358"/>
    </location>
</feature>
<evidence type="ECO:0000256" key="4">
    <source>
        <dbReference type="ARBA" id="ARBA00023049"/>
    </source>
</evidence>
<protein>
    <recommendedName>
        <fullName evidence="7">Peptidase M12B domain-containing protein</fullName>
    </recommendedName>
</protein>
<dbReference type="GO" id="GO:0046872">
    <property type="term" value="F:metal ion binding"/>
    <property type="evidence" value="ECO:0007669"/>
    <property type="project" value="UniProtKB-KW"/>
</dbReference>
<dbReference type="Pfam" id="PF01421">
    <property type="entry name" value="Reprolysin"/>
    <property type="match status" value="1"/>
</dbReference>
<dbReference type="EMBL" id="JARKHS020033048">
    <property type="protein sequence ID" value="KAK8759426.1"/>
    <property type="molecule type" value="Genomic_DNA"/>
</dbReference>
<comment type="caution">
    <text evidence="5">Lacks conserved residue(s) required for the propagation of feature annotation.</text>
</comment>
<keyword evidence="3 5" id="KW-0862">Zinc</keyword>
<evidence type="ECO:0000256" key="5">
    <source>
        <dbReference type="PROSITE-ProRule" id="PRU00276"/>
    </source>
</evidence>
<dbReference type="InterPro" id="IPR024079">
    <property type="entry name" value="MetalloPept_cat_dom_sf"/>
</dbReference>
<feature type="active site" evidence="5">
    <location>
        <position position="517"/>
    </location>
</feature>
<evidence type="ECO:0000313" key="8">
    <source>
        <dbReference type="EMBL" id="KAK8759426.1"/>
    </source>
</evidence>
<dbReference type="AlphaFoldDB" id="A0AAQ4DAD6"/>
<gene>
    <name evidence="8" type="ORF">V5799_002939</name>
</gene>
<keyword evidence="2" id="KW-0378">Hydrolase</keyword>
<dbReference type="PANTHER" id="PTHR11905">
    <property type="entry name" value="ADAM A DISINTEGRIN AND METALLOPROTEASE DOMAIN"/>
    <property type="match status" value="1"/>
</dbReference>
<keyword evidence="5" id="KW-0479">Metal-binding</keyword>
<organism evidence="8 9">
    <name type="scientific">Amblyomma americanum</name>
    <name type="common">Lone star tick</name>
    <dbReference type="NCBI Taxonomy" id="6943"/>
    <lineage>
        <taxon>Eukaryota</taxon>
        <taxon>Metazoa</taxon>
        <taxon>Ecdysozoa</taxon>
        <taxon>Arthropoda</taxon>
        <taxon>Chelicerata</taxon>
        <taxon>Arachnida</taxon>
        <taxon>Acari</taxon>
        <taxon>Parasitiformes</taxon>
        <taxon>Ixodida</taxon>
        <taxon>Ixodoidea</taxon>
        <taxon>Ixodidae</taxon>
        <taxon>Amblyomminae</taxon>
        <taxon>Amblyomma</taxon>
    </lineage>
</organism>
<feature type="region of interest" description="Disordered" evidence="6">
    <location>
        <begin position="238"/>
        <end position="292"/>
    </location>
</feature>
<feature type="binding site" evidence="5">
    <location>
        <position position="516"/>
    </location>
    <ligand>
        <name>Zn(2+)</name>
        <dbReference type="ChEBI" id="CHEBI:29105"/>
        <note>catalytic</note>
    </ligand>
</feature>
<evidence type="ECO:0000256" key="6">
    <source>
        <dbReference type="SAM" id="MobiDB-lite"/>
    </source>
</evidence>
<dbReference type="Gene3D" id="3.40.390.10">
    <property type="entry name" value="Collagenase (Catalytic Domain)"/>
    <property type="match status" value="1"/>
</dbReference>
<evidence type="ECO:0000259" key="7">
    <source>
        <dbReference type="PROSITE" id="PS50215"/>
    </source>
</evidence>
<feature type="region of interest" description="Disordered" evidence="6">
    <location>
        <begin position="336"/>
        <end position="363"/>
    </location>
</feature>
<feature type="domain" description="Peptidase M12B" evidence="7">
    <location>
        <begin position="406"/>
        <end position="578"/>
    </location>
</feature>
<keyword evidence="4" id="KW-0482">Metalloprotease</keyword>
<dbReference type="Proteomes" id="UP001321473">
    <property type="component" value="Unassembled WGS sequence"/>
</dbReference>
<keyword evidence="9" id="KW-1185">Reference proteome</keyword>